<organism evidence="2 3">
    <name type="scientific">Halobaculum halobium</name>
    <dbReference type="NCBI Taxonomy" id="3032281"/>
    <lineage>
        <taxon>Archaea</taxon>
        <taxon>Methanobacteriati</taxon>
        <taxon>Methanobacteriota</taxon>
        <taxon>Stenosarchaea group</taxon>
        <taxon>Halobacteria</taxon>
        <taxon>Halobacteriales</taxon>
        <taxon>Haloferacaceae</taxon>
        <taxon>Halobaculum</taxon>
    </lineage>
</organism>
<keyword evidence="1" id="KW-0812">Transmembrane</keyword>
<sequence>MYGKLIKDGPSVGLVATFGGIELVLRSFGESSSPATDFIASATSLFGSEIVTSPILSWSIGWMFLGSLAYQIFYRVDVLQDEAHVSRRSAYFAGAALATLIGAGLTWRVFGLVVSYGSIPPVIADGIIQATLLLALILILMSDNPVTDGQLAVVLGAAMMIAAMLYPLPEVAVIVWFITGIGVNRIPLGPQLKQVLNDPVERLMIGVAATTVNIRGFVSALYIIAGLILSVAVFLDSPGTIEQNIRTLVVSFTTGSGSGDFAVSTVEEVAFLSLTAFAPAVYGVWYWLRVTERLPFALGLAADPTEDDSGSGRFGVREWGPDDSGGDHTEVEGVAYRPIPPGFGIPIVLLFAPLLVYVDSTSEISSGTIPRGYLIAAGSAAILAIGTIGITIIRARTMSEYDSDAPTVAAWALALQLAFVALLGPTEVTSVINNFLTGQRLGVDLTAVGSALAGAIILGALVVLPSKIPKIADANPVLGMSLLAVVFGVVVAVIGAGNTLVGGIAGIAVIAGIAGVVIGSIVEISDF</sequence>
<feature type="transmembrane region" description="Helical" evidence="1">
    <location>
        <begin position="405"/>
        <end position="425"/>
    </location>
</feature>
<comment type="caution">
    <text evidence="2">The sequence shown here is derived from an EMBL/GenBank/DDBJ whole genome shotgun (WGS) entry which is preliminary data.</text>
</comment>
<dbReference type="GeneID" id="81209055"/>
<dbReference type="AlphaFoldDB" id="A0ABD5TBQ2"/>
<feature type="transmembrane region" description="Helical" evidence="1">
    <location>
        <begin position="445"/>
        <end position="464"/>
    </location>
</feature>
<dbReference type="Proteomes" id="UP001596443">
    <property type="component" value="Unassembled WGS sequence"/>
</dbReference>
<feature type="transmembrane region" description="Helical" evidence="1">
    <location>
        <begin position="214"/>
        <end position="235"/>
    </location>
</feature>
<dbReference type="RefSeq" id="WP_284062809.1">
    <property type="nucleotide sequence ID" value="NZ_CP126158.1"/>
</dbReference>
<evidence type="ECO:0000313" key="3">
    <source>
        <dbReference type="Proteomes" id="UP001596443"/>
    </source>
</evidence>
<feature type="transmembrane region" description="Helical" evidence="1">
    <location>
        <begin position="55"/>
        <end position="78"/>
    </location>
</feature>
<dbReference type="EMBL" id="JBHSWX010000012">
    <property type="protein sequence ID" value="MFC6785992.1"/>
    <property type="molecule type" value="Genomic_DNA"/>
</dbReference>
<keyword evidence="1" id="KW-1133">Transmembrane helix</keyword>
<feature type="transmembrane region" description="Helical" evidence="1">
    <location>
        <begin position="343"/>
        <end position="360"/>
    </location>
</feature>
<evidence type="ECO:0000313" key="2">
    <source>
        <dbReference type="EMBL" id="MFC6785992.1"/>
    </source>
</evidence>
<feature type="transmembrane region" description="Helical" evidence="1">
    <location>
        <begin position="122"/>
        <end position="141"/>
    </location>
</feature>
<keyword evidence="1" id="KW-0472">Membrane</keyword>
<feature type="transmembrane region" description="Helical" evidence="1">
    <location>
        <begin position="500"/>
        <end position="522"/>
    </location>
</feature>
<proteinExistence type="predicted"/>
<accession>A0ABD5TBQ2</accession>
<feature type="transmembrane region" description="Helical" evidence="1">
    <location>
        <begin position="476"/>
        <end position="494"/>
    </location>
</feature>
<feature type="transmembrane region" description="Helical" evidence="1">
    <location>
        <begin position="90"/>
        <end position="110"/>
    </location>
</feature>
<evidence type="ECO:0000256" key="1">
    <source>
        <dbReference type="SAM" id="Phobius"/>
    </source>
</evidence>
<feature type="transmembrane region" description="Helical" evidence="1">
    <location>
        <begin position="269"/>
        <end position="288"/>
    </location>
</feature>
<reference evidence="2 3" key="1">
    <citation type="journal article" date="2019" name="Int. J. Syst. Evol. Microbiol.">
        <title>The Global Catalogue of Microorganisms (GCM) 10K type strain sequencing project: providing services to taxonomists for standard genome sequencing and annotation.</title>
        <authorList>
            <consortium name="The Broad Institute Genomics Platform"/>
            <consortium name="The Broad Institute Genome Sequencing Center for Infectious Disease"/>
            <person name="Wu L."/>
            <person name="Ma J."/>
        </authorList>
    </citation>
    <scope>NUCLEOTIDE SEQUENCE [LARGE SCALE GENOMIC DNA]</scope>
    <source>
        <strain evidence="2 3">SYNS20</strain>
    </source>
</reference>
<name>A0ABD5TBQ2_9EURY</name>
<keyword evidence="3" id="KW-1185">Reference proteome</keyword>
<protein>
    <submittedName>
        <fullName evidence="2">Uncharacterized protein</fullName>
    </submittedName>
</protein>
<feature type="transmembrane region" description="Helical" evidence="1">
    <location>
        <begin position="372"/>
        <end position="393"/>
    </location>
</feature>
<gene>
    <name evidence="2" type="ORF">ACFQFD_08370</name>
</gene>
<feature type="transmembrane region" description="Helical" evidence="1">
    <location>
        <begin position="153"/>
        <end position="178"/>
    </location>
</feature>